<evidence type="ECO:0000259" key="6">
    <source>
        <dbReference type="PROSITE" id="PS52004"/>
    </source>
</evidence>
<keyword evidence="3 4" id="KW-0808">Transferase</keyword>
<dbReference type="InterPro" id="IPR000794">
    <property type="entry name" value="Beta-ketoacyl_synthase"/>
</dbReference>
<feature type="domain" description="Ketosynthase family 3 (KS3)" evidence="6">
    <location>
        <begin position="9"/>
        <end position="603"/>
    </location>
</feature>
<dbReference type="PANTHER" id="PTHR11712:SF336">
    <property type="entry name" value="3-OXOACYL-[ACYL-CARRIER-PROTEIN] SYNTHASE, MITOCHONDRIAL"/>
    <property type="match status" value="1"/>
</dbReference>
<evidence type="ECO:0000256" key="3">
    <source>
        <dbReference type="ARBA" id="ARBA00022679"/>
    </source>
</evidence>
<comment type="similarity">
    <text evidence="1 4">Belongs to the thiolase-like superfamily. Beta-ketoacyl-ACP synthases family.</text>
</comment>
<dbReference type="PROSITE" id="PS52004">
    <property type="entry name" value="KS3_2"/>
    <property type="match status" value="1"/>
</dbReference>
<dbReference type="EC" id="2.3.1.41" evidence="2"/>
<evidence type="ECO:0000256" key="5">
    <source>
        <dbReference type="SAM" id="MobiDB-lite"/>
    </source>
</evidence>
<dbReference type="SMART" id="SM00825">
    <property type="entry name" value="PKS_KS"/>
    <property type="match status" value="1"/>
</dbReference>
<protein>
    <recommendedName>
        <fullName evidence="2">beta-ketoacyl-[acyl-carrier-protein] synthase I</fullName>
        <ecNumber evidence="2">2.3.1.41</ecNumber>
    </recommendedName>
</protein>
<evidence type="ECO:0000313" key="7">
    <source>
        <dbReference type="EMBL" id="AGU68195.1"/>
    </source>
</evidence>
<evidence type="ECO:0000256" key="4">
    <source>
        <dbReference type="RuleBase" id="RU003694"/>
    </source>
</evidence>
<organism evidence="7">
    <name type="scientific">Herpetomonas muscarum</name>
    <dbReference type="NCBI Taxonomy" id="5718"/>
    <lineage>
        <taxon>Eukaryota</taxon>
        <taxon>Discoba</taxon>
        <taxon>Euglenozoa</taxon>
        <taxon>Kinetoplastea</taxon>
        <taxon>Metakinetoplastina</taxon>
        <taxon>Trypanosomatida</taxon>
        <taxon>Trypanosomatidae</taxon>
        <taxon>Herpetomonas</taxon>
    </lineage>
</organism>
<dbReference type="Gene3D" id="3.40.47.10">
    <property type="match status" value="2"/>
</dbReference>
<name>T1YTC4_HERMU</name>
<dbReference type="GO" id="GO:0004315">
    <property type="term" value="F:3-oxoacyl-[acyl-carrier-protein] synthase activity"/>
    <property type="evidence" value="ECO:0007669"/>
    <property type="project" value="UniProtKB-EC"/>
</dbReference>
<accession>T1YTC4</accession>
<feature type="region of interest" description="Disordered" evidence="5">
    <location>
        <begin position="188"/>
        <end position="207"/>
    </location>
</feature>
<dbReference type="InterPro" id="IPR016039">
    <property type="entry name" value="Thiolase-like"/>
</dbReference>
<sequence>MRRSGQQHNRRIVVTGIGLVTPLGLNAKETFRGVVEGRSGLVPLHKAPFFLPGYIADDKRIPTASKASMLQQLVAAMPGRVVGAVIEDTEYDYYYDMESKDSVGKRRRLQFAPTPHEPRGFRFCARAVEEALQDALLLHPSAVAASPGSALIGIDDPTRVGVNIGMGIPSLSDVTDVAAHLTHSLVSASSSAAGQQQPHPADASTSSRVHYSKINPFFVPKILGNMAAGVTAIKYNCQGFISSSVAACATGAHCIGESFLVMREGDAASRSGDAAAFAQFLQQQRRGDATSTTPATTTPEKAGVVDVMICGATEACITPVSVGGFSRMRALSTRRNDPTAADGGEGPATASRPFDVSRDGFVMSEGAGILILEEYAHAHRRIQSYMDAAPAAARALFDGKTPEDFMYGEVKGFGVSSDAHHVAAPHPDGRGAETCLRACLRSAGLLQDPQHPSALYVKGDGGGAAGEGAFSRFRVGYVNAHATGTIGDEIEMGAIRRVLGSSPQGEGGAGGGRVVVSSTKGSLGHLLGAAGSVEAAVALLAMKENVAPPTANLKDPCLSAESQRDDNILLNAEATALSPETCDGVISTSFGFGGINTALLFSRIGSTSSAQPGDGKETN</sequence>
<reference evidence="7" key="1">
    <citation type="journal article" date="2013" name="PLoS ONE">
        <title>Biosynthesis of vitamins and cofactors in bacterium-harbouring trypanosomatids depends on the symbiotic association as revealed by genomic analyses.</title>
        <authorList>
            <person name="Klein C.C."/>
            <person name="Alves J.M."/>
            <person name="Serrano M.G."/>
            <person name="Buck G.A."/>
            <person name="Vasconcelos A.T."/>
            <person name="Sagot M.F."/>
            <person name="Teixeira M.M."/>
            <person name="Camargo E.P."/>
            <person name="Motta M.C."/>
        </authorList>
    </citation>
    <scope>NUCLEOTIDE SEQUENCE</scope>
    <source>
        <strain evidence="7">TCC001E</strain>
    </source>
</reference>
<dbReference type="InterPro" id="IPR014031">
    <property type="entry name" value="Ketoacyl_synth_C"/>
</dbReference>
<dbReference type="AlphaFoldDB" id="T1YTC4"/>
<dbReference type="Pfam" id="PF02801">
    <property type="entry name" value="Ketoacyl-synt_C"/>
    <property type="match status" value="1"/>
</dbReference>
<feature type="region of interest" description="Disordered" evidence="5">
    <location>
        <begin position="333"/>
        <end position="355"/>
    </location>
</feature>
<dbReference type="InterPro" id="IPR014030">
    <property type="entry name" value="Ketoacyl_synth_N"/>
</dbReference>
<dbReference type="EMBL" id="KF160235">
    <property type="protein sequence ID" value="AGU68195.1"/>
    <property type="molecule type" value="Genomic_DNA"/>
</dbReference>
<dbReference type="InterPro" id="IPR020841">
    <property type="entry name" value="PKS_Beta-ketoAc_synthase_dom"/>
</dbReference>
<dbReference type="GO" id="GO:0005739">
    <property type="term" value="C:mitochondrion"/>
    <property type="evidence" value="ECO:0007669"/>
    <property type="project" value="TreeGrafter"/>
</dbReference>
<dbReference type="SUPFAM" id="SSF53901">
    <property type="entry name" value="Thiolase-like"/>
    <property type="match status" value="2"/>
</dbReference>
<dbReference type="Pfam" id="PF00109">
    <property type="entry name" value="ketoacyl-synt"/>
    <property type="match status" value="2"/>
</dbReference>
<feature type="compositionally biased region" description="Polar residues" evidence="5">
    <location>
        <begin position="194"/>
        <end position="207"/>
    </location>
</feature>
<evidence type="ECO:0000256" key="1">
    <source>
        <dbReference type="ARBA" id="ARBA00008467"/>
    </source>
</evidence>
<dbReference type="CDD" id="cd00834">
    <property type="entry name" value="KAS_I_II"/>
    <property type="match status" value="1"/>
</dbReference>
<dbReference type="GO" id="GO:0006633">
    <property type="term" value="P:fatty acid biosynthetic process"/>
    <property type="evidence" value="ECO:0007669"/>
    <property type="project" value="TreeGrafter"/>
</dbReference>
<keyword evidence="7" id="KW-0012">Acyltransferase</keyword>
<proteinExistence type="inferred from homology"/>
<dbReference type="PANTHER" id="PTHR11712">
    <property type="entry name" value="POLYKETIDE SYNTHASE-RELATED"/>
    <property type="match status" value="1"/>
</dbReference>
<evidence type="ECO:0000256" key="2">
    <source>
        <dbReference type="ARBA" id="ARBA00013191"/>
    </source>
</evidence>